<name>A0A078JX00_BRANA</name>
<dbReference type="EMBL" id="LK043825">
    <property type="protein sequence ID" value="CDY70940.1"/>
    <property type="molecule type" value="Genomic_DNA"/>
</dbReference>
<reference evidence="1" key="2">
    <citation type="submission" date="2014-06" db="EMBL/GenBank/DDBJ databases">
        <authorList>
            <person name="Genoscope - CEA"/>
        </authorList>
    </citation>
    <scope>NUCLEOTIDE SEQUENCE</scope>
</reference>
<accession>A0A078JX00</accession>
<reference evidence="1" key="1">
    <citation type="journal article" date="2014" name="Science">
        <title>Plant genetics. Early allopolyploid evolution in the post-Neolithic Brassica napus oilseed genome.</title>
        <authorList>
            <person name="Chalhoub B."/>
            <person name="Denoeud F."/>
            <person name="Liu S."/>
            <person name="Parkin I.A."/>
            <person name="Tang H."/>
            <person name="Wang X."/>
            <person name="Chiquet J."/>
            <person name="Belcram H."/>
            <person name="Tong C."/>
            <person name="Samans B."/>
            <person name="Correa M."/>
            <person name="Da Silva C."/>
            <person name="Just J."/>
            <person name="Falentin C."/>
            <person name="Koh C.S."/>
            <person name="Le Clainche I."/>
            <person name="Bernard M."/>
            <person name="Bento P."/>
            <person name="Noel B."/>
            <person name="Labadie K."/>
            <person name="Alberti A."/>
            <person name="Charles M."/>
            <person name="Arnaud D."/>
            <person name="Guo H."/>
            <person name="Daviaud C."/>
            <person name="Alamery S."/>
            <person name="Jabbari K."/>
            <person name="Zhao M."/>
            <person name="Edger P.P."/>
            <person name="Chelaifa H."/>
            <person name="Tack D."/>
            <person name="Lassalle G."/>
            <person name="Mestiri I."/>
            <person name="Schnel N."/>
            <person name="Le Paslier M.C."/>
            <person name="Fan G."/>
            <person name="Renault V."/>
            <person name="Bayer P.E."/>
            <person name="Golicz A.A."/>
            <person name="Manoli S."/>
            <person name="Lee T.H."/>
            <person name="Thi V.H."/>
            <person name="Chalabi S."/>
            <person name="Hu Q."/>
            <person name="Fan C."/>
            <person name="Tollenaere R."/>
            <person name="Lu Y."/>
            <person name="Battail C."/>
            <person name="Shen J."/>
            <person name="Sidebottom C.H."/>
            <person name="Wang X."/>
            <person name="Canaguier A."/>
            <person name="Chauveau A."/>
            <person name="Berard A."/>
            <person name="Deniot G."/>
            <person name="Guan M."/>
            <person name="Liu Z."/>
            <person name="Sun F."/>
            <person name="Lim Y.P."/>
            <person name="Lyons E."/>
            <person name="Town C.D."/>
            <person name="Bancroft I."/>
            <person name="Wang X."/>
            <person name="Meng J."/>
            <person name="Ma J."/>
            <person name="Pires J.C."/>
            <person name="King G.J."/>
            <person name="Brunel D."/>
            <person name="Delourme R."/>
            <person name="Renard M."/>
            <person name="Aury J.M."/>
            <person name="Adams K.L."/>
            <person name="Batley J."/>
            <person name="Snowdon R.J."/>
            <person name="Tost J."/>
            <person name="Edwards D."/>
            <person name="Zhou Y."/>
            <person name="Hua W."/>
            <person name="Sharpe A.G."/>
            <person name="Paterson A.H."/>
            <person name="Guan C."/>
            <person name="Wincker P."/>
        </authorList>
    </citation>
    <scope>NUCLEOTIDE SEQUENCE [LARGE SCALE GENOMIC DNA]</scope>
</reference>
<sequence length="53" mass="6084">MANLLFPANLKTYFLDKQGSSLLFPNTTRSKRKNQSFIPVIFSTISLSNVTFW</sequence>
<organism evidence="1">
    <name type="scientific">Brassica napus</name>
    <name type="common">Rape</name>
    <dbReference type="NCBI Taxonomy" id="3708"/>
    <lineage>
        <taxon>Eukaryota</taxon>
        <taxon>Viridiplantae</taxon>
        <taxon>Streptophyta</taxon>
        <taxon>Embryophyta</taxon>
        <taxon>Tracheophyta</taxon>
        <taxon>Spermatophyta</taxon>
        <taxon>Magnoliopsida</taxon>
        <taxon>eudicotyledons</taxon>
        <taxon>Gunneridae</taxon>
        <taxon>Pentapetalae</taxon>
        <taxon>rosids</taxon>
        <taxon>malvids</taxon>
        <taxon>Brassicales</taxon>
        <taxon>Brassicaceae</taxon>
        <taxon>Brassiceae</taxon>
        <taxon>Brassica</taxon>
    </lineage>
</organism>
<dbReference type="PaxDb" id="3708-A0A078JX00"/>
<dbReference type="Gramene" id="CDY70940">
    <property type="protein sequence ID" value="CDY70940"/>
    <property type="gene ID" value="GSBRNA2T00008580001"/>
</dbReference>
<evidence type="ECO:0000313" key="1">
    <source>
        <dbReference type="EMBL" id="CDY70940.1"/>
    </source>
</evidence>
<gene>
    <name evidence="1" type="primary">BnaCnng70450D</name>
    <name evidence="1" type="ORF">GSBRNA2T00008580001</name>
</gene>
<proteinExistence type="predicted"/>
<protein>
    <submittedName>
        <fullName evidence="1">BnaCnng70450D protein</fullName>
    </submittedName>
</protein>
<dbReference type="AlphaFoldDB" id="A0A078JX00"/>